<protein>
    <submittedName>
        <fullName evidence="2">FxsA protein</fullName>
    </submittedName>
</protein>
<dbReference type="InterPro" id="IPR007313">
    <property type="entry name" value="FxsA"/>
</dbReference>
<dbReference type="AlphaFoldDB" id="A0A291B9H2"/>
<gene>
    <name evidence="2" type="ORF">BTN50_1154</name>
</gene>
<evidence type="ECO:0000313" key="2">
    <source>
        <dbReference type="EMBL" id="ATF09645.1"/>
    </source>
</evidence>
<evidence type="ECO:0000256" key="1">
    <source>
        <dbReference type="SAM" id="MobiDB-lite"/>
    </source>
</evidence>
<accession>A0A291B9H2</accession>
<organism evidence="2 3">
    <name type="scientific">Candidatus Enterovibrio altilux</name>
    <dbReference type="NCBI Taxonomy" id="1927128"/>
    <lineage>
        <taxon>Bacteria</taxon>
        <taxon>Pseudomonadati</taxon>
        <taxon>Pseudomonadota</taxon>
        <taxon>Gammaproteobacteria</taxon>
        <taxon>Vibrionales</taxon>
        <taxon>Vibrionaceae</taxon>
        <taxon>Enterovibrio</taxon>
    </lineage>
</organism>
<dbReference type="Proteomes" id="UP000218160">
    <property type="component" value="Chromosome 1"/>
</dbReference>
<feature type="compositionally biased region" description="Basic and acidic residues" evidence="1">
    <location>
        <begin position="101"/>
        <end position="113"/>
    </location>
</feature>
<dbReference type="EMBL" id="CP020660">
    <property type="protein sequence ID" value="ATF09645.1"/>
    <property type="molecule type" value="Genomic_DNA"/>
</dbReference>
<dbReference type="GO" id="GO:0016020">
    <property type="term" value="C:membrane"/>
    <property type="evidence" value="ECO:0007669"/>
    <property type="project" value="InterPro"/>
</dbReference>
<dbReference type="PANTHER" id="PTHR35335:SF1">
    <property type="entry name" value="UPF0716 PROTEIN FXSA"/>
    <property type="match status" value="1"/>
</dbReference>
<keyword evidence="3" id="KW-1185">Reference proteome</keyword>
<dbReference type="NCBIfam" id="NF008528">
    <property type="entry name" value="PRK11463.1-2"/>
    <property type="match status" value="1"/>
</dbReference>
<proteinExistence type="predicted"/>
<dbReference type="PANTHER" id="PTHR35335">
    <property type="entry name" value="UPF0716 PROTEIN FXSA"/>
    <property type="match status" value="1"/>
</dbReference>
<feature type="region of interest" description="Disordered" evidence="1">
    <location>
        <begin position="77"/>
        <end position="113"/>
    </location>
</feature>
<evidence type="ECO:0000313" key="3">
    <source>
        <dbReference type="Proteomes" id="UP000218160"/>
    </source>
</evidence>
<name>A0A291B9H2_9GAMM</name>
<dbReference type="Pfam" id="PF04186">
    <property type="entry name" value="FxsA"/>
    <property type="match status" value="1"/>
</dbReference>
<reference evidence="3" key="1">
    <citation type="submission" date="2017-04" db="EMBL/GenBank/DDBJ databases">
        <title>Genome evolution of the luminous symbionts of deep sea anglerfish.</title>
        <authorList>
            <person name="Hendry T.A."/>
        </authorList>
    </citation>
    <scope>NUCLEOTIDE SEQUENCE [LARGE SCALE GENOMIC DNA]</scope>
</reference>
<sequence length="113" mass="12765">MHSQGILTLLLVQQRLLQGELPAEQIIKGILLAGAGVLLLMPGFMTDSMGMILLLPWSRVWLTNQIIRRVKIAGLQNNFNSDPFKKDDRGKSNGNDTFEGEYERKNDVQDRLN</sequence>
<dbReference type="KEGG" id="elux:BTN50_1154"/>